<reference evidence="3 4" key="1">
    <citation type="submission" date="2024-07" db="EMBL/GenBank/DDBJ databases">
        <title>Section-level genome sequencing and comparative genomics of Aspergillus sections Usti and Cavernicolus.</title>
        <authorList>
            <consortium name="Lawrence Berkeley National Laboratory"/>
            <person name="Nybo J.L."/>
            <person name="Vesth T.C."/>
            <person name="Theobald S."/>
            <person name="Frisvad J.C."/>
            <person name="Larsen T.O."/>
            <person name="Kjaerboelling I."/>
            <person name="Rothschild-Mancinelli K."/>
            <person name="Lyhne E.K."/>
            <person name="Kogle M.E."/>
            <person name="Barry K."/>
            <person name="Clum A."/>
            <person name="Na H."/>
            <person name="Ledsgaard L."/>
            <person name="Lin J."/>
            <person name="Lipzen A."/>
            <person name="Kuo A."/>
            <person name="Riley R."/>
            <person name="Mondo S."/>
            <person name="Labutti K."/>
            <person name="Haridas S."/>
            <person name="Pangalinan J."/>
            <person name="Salamov A.A."/>
            <person name="Simmons B.A."/>
            <person name="Magnuson J.K."/>
            <person name="Chen J."/>
            <person name="Drula E."/>
            <person name="Henrissat B."/>
            <person name="Wiebenga A."/>
            <person name="Lubbers R.J."/>
            <person name="Gomes A.C."/>
            <person name="Macurrencykelacurrency M.R."/>
            <person name="Stajich J."/>
            <person name="Grigoriev I.V."/>
            <person name="Mortensen U.H."/>
            <person name="De Vries R.P."/>
            <person name="Baker S.E."/>
            <person name="Andersen M.R."/>
        </authorList>
    </citation>
    <scope>NUCLEOTIDE SEQUENCE [LARGE SCALE GENOMIC DNA]</scope>
    <source>
        <strain evidence="3 4">CBS 449.75</strain>
    </source>
</reference>
<dbReference type="PANTHER" id="PTHR28094">
    <property type="entry name" value="MEIOTICALLY UP-REGULATED GENE 113 PROTEIN"/>
    <property type="match status" value="1"/>
</dbReference>
<evidence type="ECO:0000313" key="4">
    <source>
        <dbReference type="Proteomes" id="UP001610432"/>
    </source>
</evidence>
<keyword evidence="4" id="KW-1185">Reference proteome</keyword>
<organism evidence="3 4">
    <name type="scientific">Aspergillus lucknowensis</name>
    <dbReference type="NCBI Taxonomy" id="176173"/>
    <lineage>
        <taxon>Eukaryota</taxon>
        <taxon>Fungi</taxon>
        <taxon>Dikarya</taxon>
        <taxon>Ascomycota</taxon>
        <taxon>Pezizomycotina</taxon>
        <taxon>Eurotiomycetes</taxon>
        <taxon>Eurotiomycetidae</taxon>
        <taxon>Eurotiales</taxon>
        <taxon>Aspergillaceae</taxon>
        <taxon>Aspergillus</taxon>
        <taxon>Aspergillus subgen. Nidulantes</taxon>
    </lineage>
</organism>
<comment type="caution">
    <text evidence="3">The sequence shown here is derived from an EMBL/GenBank/DDBJ whole genome shotgun (WGS) entry which is preliminary data.</text>
</comment>
<feature type="compositionally biased region" description="Basic and acidic residues" evidence="1">
    <location>
        <begin position="581"/>
        <end position="591"/>
    </location>
</feature>
<feature type="compositionally biased region" description="Basic residues" evidence="1">
    <location>
        <begin position="638"/>
        <end position="647"/>
    </location>
</feature>
<sequence length="658" mass="73905">MLAAQFVQFQSLRLEDPADGNGRCAVLREIEGRCRTSISLDAFAEIQELHEKLANHDASDEVDRAGIIERIARLRLCENHIEEDKIAAAVLQWTNDMNLPAAVIAAPRTPMSKNSNDQIEFENYTTPKSKTNPHNPIHIDRKIRSALARKIEDKGKQVGHVYVFSYKRAKGKFKIGHGQELTRVTEDHARCYPGLELHCFAECPNARLVEGLVHEELRQFRRTHKCLDCPNNQGKDKMHTEWFEAPLKDILDSVTAWSLYARMFYTTGVSVDGTAQHIPREGFSTRDDRWRRWALAETMRWMDGKPLRGSAIPDPYVPPEPNVGKALDDSASEASSVFSDGGRSDTPGTTPGITPLMDPESAGDKRDYYSLSPAPARRRTSSGNLLDEVKDEDEYDLDGIGKPLNRALFKASDKRPQSRRETSRADSNKDTGSNALKLIDHGVRSVLKDIPNRPVQPGTVYLVTHPTEKASKMSLRHEGSRREKRLCKLEPSLMLECTNMRAIQDLVLAEFGDKTDRYACGMGRCQTAHLNWIKAPEEDIEASLRAWKALFEVGYETIDLPPENFSQGADRWRRWAIETAEKRKNEGKGGTETKPPTGSQRPSLEDPFPFMRAATSFFAWGNDSKGGGRGGARRLLQRVKDKARKKGGSLSGGSRDRR</sequence>
<dbReference type="InterPro" id="IPR053006">
    <property type="entry name" value="Meiosis_regulatory"/>
</dbReference>
<accession>A0ABR4LWW8</accession>
<dbReference type="Proteomes" id="UP001610432">
    <property type="component" value="Unassembled WGS sequence"/>
</dbReference>
<feature type="region of interest" description="Disordered" evidence="1">
    <location>
        <begin position="312"/>
        <end position="387"/>
    </location>
</feature>
<dbReference type="Pfam" id="PF10544">
    <property type="entry name" value="T5orf172"/>
    <property type="match status" value="1"/>
</dbReference>
<protein>
    <recommendedName>
        <fullName evidence="2">Bacteriophage T5 Orf172 DNA-binding domain-containing protein</fullName>
    </recommendedName>
</protein>
<feature type="region of interest" description="Disordered" evidence="1">
    <location>
        <begin position="407"/>
        <end position="436"/>
    </location>
</feature>
<proteinExistence type="predicted"/>
<feature type="compositionally biased region" description="Basic and acidic residues" evidence="1">
    <location>
        <begin position="411"/>
        <end position="429"/>
    </location>
</feature>
<dbReference type="GeneID" id="98147660"/>
<dbReference type="EMBL" id="JBFXLQ010000011">
    <property type="protein sequence ID" value="KAL2869033.1"/>
    <property type="molecule type" value="Genomic_DNA"/>
</dbReference>
<name>A0ABR4LWW8_9EURO</name>
<evidence type="ECO:0000313" key="3">
    <source>
        <dbReference type="EMBL" id="KAL2869033.1"/>
    </source>
</evidence>
<dbReference type="RefSeq" id="XP_070888012.1">
    <property type="nucleotide sequence ID" value="XM_071032588.1"/>
</dbReference>
<feature type="region of interest" description="Disordered" evidence="1">
    <location>
        <begin position="638"/>
        <end position="658"/>
    </location>
</feature>
<feature type="domain" description="Bacteriophage T5 Orf172 DNA-binding" evidence="2">
    <location>
        <begin position="159"/>
        <end position="257"/>
    </location>
</feature>
<dbReference type="InterPro" id="IPR018306">
    <property type="entry name" value="Phage_T5_Orf172_DNA-bd"/>
</dbReference>
<evidence type="ECO:0000256" key="1">
    <source>
        <dbReference type="SAM" id="MobiDB-lite"/>
    </source>
</evidence>
<dbReference type="PANTHER" id="PTHR28094:SF1">
    <property type="entry name" value="MEIOTICALLY UP-REGULATED GENE 113 PROTEIN"/>
    <property type="match status" value="1"/>
</dbReference>
<feature type="region of interest" description="Disordered" evidence="1">
    <location>
        <begin position="581"/>
        <end position="607"/>
    </location>
</feature>
<evidence type="ECO:0000259" key="2">
    <source>
        <dbReference type="Pfam" id="PF10544"/>
    </source>
</evidence>
<gene>
    <name evidence="3" type="ORF">BJX67DRAFT_379516</name>
</gene>